<dbReference type="Proteomes" id="UP000674416">
    <property type="component" value="Unassembled WGS sequence"/>
</dbReference>
<comment type="caution">
    <text evidence="1">The sequence shown here is derived from an EMBL/GenBank/DDBJ whole genome shotgun (WGS) entry which is preliminary data.</text>
</comment>
<dbReference type="EMBL" id="JAFDST010000006">
    <property type="protein sequence ID" value="MBP1083490.1"/>
    <property type="molecule type" value="Genomic_DNA"/>
</dbReference>
<proteinExistence type="predicted"/>
<evidence type="ECO:0000313" key="1">
    <source>
        <dbReference type="EMBL" id="MBP1083490.1"/>
    </source>
</evidence>
<dbReference type="RefSeq" id="WP_211086267.1">
    <property type="nucleotide sequence ID" value="NZ_JAFDST010000006.1"/>
</dbReference>
<dbReference type="InterPro" id="IPR024131">
    <property type="entry name" value="UPF0489"/>
</dbReference>
<name>A0ABS4D1I9_9BACI</name>
<dbReference type="Pfam" id="PF12640">
    <property type="entry name" value="UPF0489"/>
    <property type="match status" value="1"/>
</dbReference>
<sequence length="263" mass="31129">MNEWKNNPAWRKRQKNKSVYFMRDHNYAFSSWEIERLKGKIELNSTLIHVDSHLDDLPEAIEIVGILDKINSFEEAIKLGEKFDYSRGTSPDRIYMHIDNFIWPAIMRNTVGNVIYISDDSKTELNKKKLRLEIEKDPKNDKPIVRKLFENLLRYDKNISRLKSIEDFEQSINDFLLNLELSKTILDIDLDYFNDSDSFDSNPKLRSEEQIIKNLQYLKQLTNWDVITVALSPEYCGGEEACNYLLDLFLTSFKIDKEELIDW</sequence>
<organism evidence="1 2">
    <name type="scientific">Bacillus capparidis</name>
    <dbReference type="NCBI Taxonomy" id="1840411"/>
    <lineage>
        <taxon>Bacteria</taxon>
        <taxon>Bacillati</taxon>
        <taxon>Bacillota</taxon>
        <taxon>Bacilli</taxon>
        <taxon>Bacillales</taxon>
        <taxon>Bacillaceae</taxon>
        <taxon>Bacillus</taxon>
    </lineage>
</organism>
<accession>A0ABS4D1I9</accession>
<reference evidence="1 2" key="1">
    <citation type="submission" date="2021-01" db="EMBL/GenBank/DDBJ databases">
        <title>Genomic Encyclopedia of Type Strains, Phase IV (KMG-IV): sequencing the most valuable type-strain genomes for metagenomic binning, comparative biology and taxonomic classification.</title>
        <authorList>
            <person name="Goeker M."/>
        </authorList>
    </citation>
    <scope>NUCLEOTIDE SEQUENCE [LARGE SCALE GENOMIC DNA]</scope>
    <source>
        <strain evidence="1 2">DSM 103394</strain>
    </source>
</reference>
<keyword evidence="2" id="KW-1185">Reference proteome</keyword>
<protein>
    <submittedName>
        <fullName evidence="1">Uncharacterized protein</fullName>
    </submittedName>
</protein>
<evidence type="ECO:0000313" key="2">
    <source>
        <dbReference type="Proteomes" id="UP000674416"/>
    </source>
</evidence>
<gene>
    <name evidence="1" type="ORF">JOC74_004018</name>
</gene>